<feature type="compositionally biased region" description="Low complexity" evidence="1">
    <location>
        <begin position="50"/>
        <end position="64"/>
    </location>
</feature>
<protein>
    <submittedName>
        <fullName evidence="2">Ig family protein</fullName>
    </submittedName>
</protein>
<dbReference type="STRING" id="479433.Caci_1270"/>
<gene>
    <name evidence="2" type="ordered locus">Caci_1270</name>
</gene>
<dbReference type="InParanoid" id="C7Q7A7"/>
<evidence type="ECO:0000313" key="2">
    <source>
        <dbReference type="EMBL" id="ACU70195.1"/>
    </source>
</evidence>
<dbReference type="AlphaFoldDB" id="C7Q7A7"/>
<keyword evidence="3" id="KW-1185">Reference proteome</keyword>
<organism evidence="2 3">
    <name type="scientific">Catenulispora acidiphila (strain DSM 44928 / JCM 14897 / NBRC 102108 / NRRL B-24433 / ID139908)</name>
    <dbReference type="NCBI Taxonomy" id="479433"/>
    <lineage>
        <taxon>Bacteria</taxon>
        <taxon>Bacillati</taxon>
        <taxon>Actinomycetota</taxon>
        <taxon>Actinomycetes</taxon>
        <taxon>Catenulisporales</taxon>
        <taxon>Catenulisporaceae</taxon>
        <taxon>Catenulispora</taxon>
    </lineage>
</organism>
<dbReference type="EMBL" id="CP001700">
    <property type="protein sequence ID" value="ACU70195.1"/>
    <property type="molecule type" value="Genomic_DNA"/>
</dbReference>
<evidence type="ECO:0000313" key="3">
    <source>
        <dbReference type="Proteomes" id="UP000000851"/>
    </source>
</evidence>
<dbReference type="GO" id="GO:0005509">
    <property type="term" value="F:calcium ion binding"/>
    <property type="evidence" value="ECO:0007669"/>
    <property type="project" value="InterPro"/>
</dbReference>
<feature type="region of interest" description="Disordered" evidence="1">
    <location>
        <begin position="50"/>
        <end position="79"/>
    </location>
</feature>
<accession>C7Q7A7</accession>
<feature type="compositionally biased region" description="Low complexity" evidence="1">
    <location>
        <begin position="473"/>
        <end position="494"/>
    </location>
</feature>
<dbReference type="Proteomes" id="UP000000851">
    <property type="component" value="Chromosome"/>
</dbReference>
<dbReference type="HOGENOM" id="CLU_021515_0_0_11"/>
<evidence type="ECO:0000256" key="1">
    <source>
        <dbReference type="SAM" id="MobiDB-lite"/>
    </source>
</evidence>
<dbReference type="InterPro" id="IPR013783">
    <property type="entry name" value="Ig-like_fold"/>
</dbReference>
<dbReference type="Pfam" id="PF05345">
    <property type="entry name" value="He_PIG"/>
    <property type="match status" value="2"/>
</dbReference>
<feature type="compositionally biased region" description="Polar residues" evidence="1">
    <location>
        <begin position="495"/>
        <end position="519"/>
    </location>
</feature>
<dbReference type="KEGG" id="cai:Caci_1270"/>
<sequence length="753" mass="76671" precursor="true">MSLYPTLQEWTENRFREENHVHRVPLRATAGIAAAAITLFASAANGWATAQPSASGSTTSSTATQNPYDPTYGHPYRHGAVPTIQQNQKEKAWNASHPSSNAVNAATGPETLSYGGGIDGIGVQDGGKSKVYLVFYGSQWGTQSTDSNGNAKFTGDPDGGASVAQQMFKGIGTNGELWSADLTQWCDGPGVATGAVACPTNLPASQYINYQSGGVLAGVWEDNSTASPSTASGHQLGQEAVNAAAHFGNTTAAANRDAYYVILSPHGTNPDSYQGQYCAWHDYNGDSTLTGGAVSSPYGDIAFSNQPYNMDSGAGCGVGFINSPGTLDGYTITMGHEWHEMMSDQNPAGGWTNNTGSSYNGQENSDECAWLAPGTTGGGANVSFGSFGTYPEQASWSNDTNACAISHPIVNHGTTETVSVTNPGNRTSTQGTAIGTLQISATDSAGKSLTYSATGLPAGLSISSSGAITGTPTGTGTSSVTVTASSGTASGSTSFTWTVNPQGGTETVSVTNPGNQTSTQGTVISTLQISASDSAGKSLTYSASGLPAGLSISSSGAITGTPSAAGTSSVTVTASSGTASGSTSFTWTVNGTGGGCTAAQLLGNAGFETGSASPWTASAGVIDSSSSEPAHTGSWKAWMDGYGTTHTDTLSQKVTIPATCKTATFAFWLHIDTSETTTSTAYDKLSVQVLNSAGTVVGTLATYSNLNHNTGYTQHSFSLASYIGQTITLKFTGAEDSSLQTSFVVDDNGLNVN</sequence>
<dbReference type="eggNOG" id="COG4412">
    <property type="taxonomic scope" value="Bacteria"/>
</dbReference>
<dbReference type="Gene3D" id="2.60.40.10">
    <property type="entry name" value="Immunoglobulins"/>
    <property type="match status" value="2"/>
</dbReference>
<dbReference type="GO" id="GO:0005975">
    <property type="term" value="P:carbohydrate metabolic process"/>
    <property type="evidence" value="ECO:0007669"/>
    <property type="project" value="UniProtKB-ARBA"/>
</dbReference>
<dbReference type="SUPFAM" id="SSF49313">
    <property type="entry name" value="Cadherin-like"/>
    <property type="match status" value="2"/>
</dbReference>
<proteinExistence type="predicted"/>
<feature type="region of interest" description="Disordered" evidence="1">
    <location>
        <begin position="473"/>
        <end position="519"/>
    </location>
</feature>
<dbReference type="GO" id="GO:0016020">
    <property type="term" value="C:membrane"/>
    <property type="evidence" value="ECO:0007669"/>
    <property type="project" value="InterPro"/>
</dbReference>
<reference evidence="2 3" key="1">
    <citation type="journal article" date="2009" name="Stand. Genomic Sci.">
        <title>Complete genome sequence of Catenulispora acidiphila type strain (ID 139908).</title>
        <authorList>
            <person name="Copeland A."/>
            <person name="Lapidus A."/>
            <person name="Glavina Del Rio T."/>
            <person name="Nolan M."/>
            <person name="Lucas S."/>
            <person name="Chen F."/>
            <person name="Tice H."/>
            <person name="Cheng J.F."/>
            <person name="Bruce D."/>
            <person name="Goodwin L."/>
            <person name="Pitluck S."/>
            <person name="Mikhailova N."/>
            <person name="Pati A."/>
            <person name="Ivanova N."/>
            <person name="Mavromatis K."/>
            <person name="Chen A."/>
            <person name="Palaniappan K."/>
            <person name="Chain P."/>
            <person name="Land M."/>
            <person name="Hauser L."/>
            <person name="Chang Y.J."/>
            <person name="Jeffries C.D."/>
            <person name="Chertkov O."/>
            <person name="Brettin T."/>
            <person name="Detter J.C."/>
            <person name="Han C."/>
            <person name="Ali Z."/>
            <person name="Tindall B.J."/>
            <person name="Goker M."/>
            <person name="Bristow J."/>
            <person name="Eisen J.A."/>
            <person name="Markowitz V."/>
            <person name="Hugenholtz P."/>
            <person name="Kyrpides N.C."/>
            <person name="Klenk H.P."/>
        </authorList>
    </citation>
    <scope>NUCLEOTIDE SEQUENCE [LARGE SCALE GENOMIC DNA]</scope>
    <source>
        <strain evidence="3">DSM 44928 / JCM 14897 / NBRC 102108 / NRRL B-24433 / ID139908</strain>
    </source>
</reference>
<dbReference type="Gene3D" id="2.60.120.260">
    <property type="entry name" value="Galactose-binding domain-like"/>
    <property type="match status" value="1"/>
</dbReference>
<name>C7Q7A7_CATAD</name>
<dbReference type="InterPro" id="IPR015919">
    <property type="entry name" value="Cadherin-like_sf"/>
</dbReference>